<dbReference type="PANTHER" id="PTHR47266">
    <property type="entry name" value="ENDONUCLEASE-RELATED"/>
    <property type="match status" value="1"/>
</dbReference>
<feature type="non-terminal residue" evidence="2">
    <location>
        <position position="1"/>
    </location>
</feature>
<feature type="domain" description="Integrase catalytic" evidence="1">
    <location>
        <begin position="193"/>
        <end position="261"/>
    </location>
</feature>
<keyword evidence="3" id="KW-1185">Reference proteome</keyword>
<evidence type="ECO:0000259" key="1">
    <source>
        <dbReference type="PROSITE" id="PS50994"/>
    </source>
</evidence>
<organism evidence="2 3">
    <name type="scientific">Mucuna pruriens</name>
    <name type="common">Velvet bean</name>
    <name type="synonym">Dolichos pruriens</name>
    <dbReference type="NCBI Taxonomy" id="157652"/>
    <lineage>
        <taxon>Eukaryota</taxon>
        <taxon>Viridiplantae</taxon>
        <taxon>Streptophyta</taxon>
        <taxon>Embryophyta</taxon>
        <taxon>Tracheophyta</taxon>
        <taxon>Spermatophyta</taxon>
        <taxon>Magnoliopsida</taxon>
        <taxon>eudicotyledons</taxon>
        <taxon>Gunneridae</taxon>
        <taxon>Pentapetalae</taxon>
        <taxon>rosids</taxon>
        <taxon>fabids</taxon>
        <taxon>Fabales</taxon>
        <taxon>Fabaceae</taxon>
        <taxon>Papilionoideae</taxon>
        <taxon>50 kb inversion clade</taxon>
        <taxon>NPAAA clade</taxon>
        <taxon>indigoferoid/millettioid clade</taxon>
        <taxon>Phaseoleae</taxon>
        <taxon>Mucuna</taxon>
    </lineage>
</organism>
<dbReference type="GO" id="GO:0003676">
    <property type="term" value="F:nucleic acid binding"/>
    <property type="evidence" value="ECO:0007669"/>
    <property type="project" value="InterPro"/>
</dbReference>
<reference evidence="2" key="1">
    <citation type="submission" date="2018-05" db="EMBL/GenBank/DDBJ databases">
        <title>Draft genome of Mucuna pruriens seed.</title>
        <authorList>
            <person name="Nnadi N.E."/>
            <person name="Vos R."/>
            <person name="Hasami M.H."/>
            <person name="Devisetty U.K."/>
            <person name="Aguiy J.C."/>
        </authorList>
    </citation>
    <scope>NUCLEOTIDE SEQUENCE [LARGE SCALE GENOMIC DNA]</scope>
    <source>
        <strain evidence="2">JCA_2017</strain>
    </source>
</reference>
<dbReference type="SUPFAM" id="SSF53098">
    <property type="entry name" value="Ribonuclease H-like"/>
    <property type="match status" value="1"/>
</dbReference>
<sequence>MPLKHNSTLANYTTTKKELLDIVFALDKFQSYLLGFKIIIRDKNGAKDLVADHMSRIERRIDPLLIRDDFPNEQLMQLDGITPWFAYIVNYLVASILPIKGSKSYKDKVSIMHCIGQPERYWIVGFISPPFSRMPTKSLPPMSSVKEKEWPSPVNDFMGPFLVSYGYGYILLIIDYVSKWVEAKVTKTNDAKVVADLGSHFCNKTMFTLLEKYGVVHRVATAYHPQTNRQAKVFNRDIKQILQKVVHPYRKDWSRLLEDAL</sequence>
<evidence type="ECO:0000313" key="3">
    <source>
        <dbReference type="Proteomes" id="UP000257109"/>
    </source>
</evidence>
<dbReference type="Proteomes" id="UP000257109">
    <property type="component" value="Unassembled WGS sequence"/>
</dbReference>
<dbReference type="GO" id="GO:0015074">
    <property type="term" value="P:DNA integration"/>
    <property type="evidence" value="ECO:0007669"/>
    <property type="project" value="InterPro"/>
</dbReference>
<dbReference type="EMBL" id="QJKJ01000573">
    <property type="protein sequence ID" value="RDY11800.1"/>
    <property type="molecule type" value="Genomic_DNA"/>
</dbReference>
<dbReference type="InterPro" id="IPR012337">
    <property type="entry name" value="RNaseH-like_sf"/>
</dbReference>
<comment type="caution">
    <text evidence="2">The sequence shown here is derived from an EMBL/GenBank/DDBJ whole genome shotgun (WGS) entry which is preliminary data.</text>
</comment>
<proteinExistence type="predicted"/>
<name>A0A371I9T6_MUCPR</name>
<dbReference type="InterPro" id="IPR052160">
    <property type="entry name" value="Gypsy_RT_Integrase-like"/>
</dbReference>
<dbReference type="Gene3D" id="3.30.420.10">
    <property type="entry name" value="Ribonuclease H-like superfamily/Ribonuclease H"/>
    <property type="match status" value="1"/>
</dbReference>
<dbReference type="PROSITE" id="PS50994">
    <property type="entry name" value="INTEGRASE"/>
    <property type="match status" value="1"/>
</dbReference>
<dbReference type="InterPro" id="IPR001584">
    <property type="entry name" value="Integrase_cat-core"/>
</dbReference>
<dbReference type="OrthoDB" id="1434039at2759"/>
<accession>A0A371I9T6</accession>
<dbReference type="AlphaFoldDB" id="A0A371I9T6"/>
<dbReference type="InterPro" id="IPR036397">
    <property type="entry name" value="RNaseH_sf"/>
</dbReference>
<protein>
    <submittedName>
        <fullName evidence="2">Pol</fullName>
    </submittedName>
</protein>
<gene>
    <name evidence="2" type="primary">pol</name>
    <name evidence="2" type="ORF">CR513_03481</name>
</gene>
<evidence type="ECO:0000313" key="2">
    <source>
        <dbReference type="EMBL" id="RDY11800.1"/>
    </source>
</evidence>